<dbReference type="AlphaFoldDB" id="A0A328PD66"/>
<protein>
    <submittedName>
        <fullName evidence="1">Uncharacterized protein</fullName>
    </submittedName>
</protein>
<dbReference type="OrthoDB" id="135736at2157"/>
<dbReference type="EMBL" id="QLOE01000004">
    <property type="protein sequence ID" value="RAO79213.1"/>
    <property type="molecule type" value="Genomic_DNA"/>
</dbReference>
<dbReference type="SUPFAM" id="SSF50494">
    <property type="entry name" value="Trypsin-like serine proteases"/>
    <property type="match status" value="1"/>
</dbReference>
<sequence length="160" mass="17219">MCIEPGSRIRCNKKEAVVGAIIPENGNFNVITVQHLLKVGGCNLGDPVYIGKFKGTITRILYDLDLAMATFKVPSSLVNLIEIGSPRLGPAYSLKEGKKNHCTVLSVGRTYHYLAFAHRSLPLPGDSGSPIIQDGKIVGVLCSVFFNSATAIASSLERFL</sequence>
<dbReference type="InterPro" id="IPR009003">
    <property type="entry name" value="Peptidase_S1_PA"/>
</dbReference>
<name>A0A328PD66_9EURY</name>
<gene>
    <name evidence="1" type="ORF">DPC56_04655</name>
</gene>
<comment type="caution">
    <text evidence="1">The sequence shown here is derived from an EMBL/GenBank/DDBJ whole genome shotgun (WGS) entry which is preliminary data.</text>
</comment>
<dbReference type="RefSeq" id="WP_112093901.1">
    <property type="nucleotide sequence ID" value="NZ_QLOE01000004.1"/>
</dbReference>
<accession>A0A328PD66</accession>
<dbReference type="Proteomes" id="UP000249782">
    <property type="component" value="Unassembled WGS sequence"/>
</dbReference>
<evidence type="ECO:0000313" key="1">
    <source>
        <dbReference type="EMBL" id="RAO79213.1"/>
    </source>
</evidence>
<reference evidence="1 2" key="1">
    <citation type="submission" date="2018-06" db="EMBL/GenBank/DDBJ databases">
        <title>Draft genome sequence of hyperthermophilic methanogen Methanothermobacter tenebrarum sp. MCM-B 1447.</title>
        <authorList>
            <person name="Pore S.D."/>
            <person name="Dagar S."/>
            <person name="Dhakephalkar P.K."/>
        </authorList>
    </citation>
    <scope>NUCLEOTIDE SEQUENCE [LARGE SCALE GENOMIC DNA]</scope>
    <source>
        <strain evidence="1 2">MCM B 1447</strain>
    </source>
</reference>
<evidence type="ECO:0000313" key="2">
    <source>
        <dbReference type="Proteomes" id="UP000249782"/>
    </source>
</evidence>
<keyword evidence="2" id="KW-1185">Reference proteome</keyword>
<proteinExistence type="predicted"/>
<organism evidence="1 2">
    <name type="scientific">Methanothermobacter tenebrarum</name>
    <dbReference type="NCBI Taxonomy" id="680118"/>
    <lineage>
        <taxon>Archaea</taxon>
        <taxon>Methanobacteriati</taxon>
        <taxon>Methanobacteriota</taxon>
        <taxon>Methanomada group</taxon>
        <taxon>Methanobacteria</taxon>
        <taxon>Methanobacteriales</taxon>
        <taxon>Methanobacteriaceae</taxon>
        <taxon>Methanothermobacter</taxon>
    </lineage>
</organism>